<name>A0A6P0HLK0_9ACTN</name>
<dbReference type="PANTHER" id="PTHR42993">
    <property type="entry name" value="MAOC-LIKE DEHYDRATASE DOMAIN-CONTAINING PROTEIN"/>
    <property type="match status" value="1"/>
</dbReference>
<evidence type="ECO:0000313" key="4">
    <source>
        <dbReference type="Proteomes" id="UP000468687"/>
    </source>
</evidence>
<dbReference type="Pfam" id="PF01575">
    <property type="entry name" value="MaoC_dehydratas"/>
    <property type="match status" value="1"/>
</dbReference>
<evidence type="ECO:0000256" key="1">
    <source>
        <dbReference type="ARBA" id="ARBA00005254"/>
    </source>
</evidence>
<organism evidence="3 4">
    <name type="scientific">Nocardioides zeae</name>
    <dbReference type="NCBI Taxonomy" id="1457234"/>
    <lineage>
        <taxon>Bacteria</taxon>
        <taxon>Bacillati</taxon>
        <taxon>Actinomycetota</taxon>
        <taxon>Actinomycetes</taxon>
        <taxon>Propionibacteriales</taxon>
        <taxon>Nocardioidaceae</taxon>
        <taxon>Nocardioides</taxon>
    </lineage>
</organism>
<dbReference type="CDD" id="cd03450">
    <property type="entry name" value="NodN"/>
    <property type="match status" value="1"/>
</dbReference>
<sequence>MTDQARTRIFHGVDELQQAVGEHLGHSGWMEVTQERIDAFADATGDHQWIHTDPSRAAAGPFGATVAHGFLTLSLLPVLTDEVYRVEGVSMGVNYGSDKVRFPAPVPAGSRIRAGVELRGVTPISLGFQVATRVTIEREGGDKPACVVDMLAVVVP</sequence>
<dbReference type="InterPro" id="IPR039375">
    <property type="entry name" value="NodN-like"/>
</dbReference>
<dbReference type="PANTHER" id="PTHR42993:SF1">
    <property type="entry name" value="MAOC-LIKE DEHYDRATASE DOMAIN-CONTAINING PROTEIN"/>
    <property type="match status" value="1"/>
</dbReference>
<dbReference type="AlphaFoldDB" id="A0A6P0HLK0"/>
<evidence type="ECO:0000313" key="3">
    <source>
        <dbReference type="EMBL" id="NEN79170.1"/>
    </source>
</evidence>
<proteinExistence type="inferred from homology"/>
<keyword evidence="4" id="KW-1185">Reference proteome</keyword>
<dbReference type="EMBL" id="JAAGXA010000008">
    <property type="protein sequence ID" value="NEN79170.1"/>
    <property type="molecule type" value="Genomic_DNA"/>
</dbReference>
<dbReference type="Proteomes" id="UP000468687">
    <property type="component" value="Unassembled WGS sequence"/>
</dbReference>
<dbReference type="Gene3D" id="3.10.129.10">
    <property type="entry name" value="Hotdog Thioesterase"/>
    <property type="match status" value="1"/>
</dbReference>
<dbReference type="RefSeq" id="WP_163772708.1">
    <property type="nucleotide sequence ID" value="NZ_JAAGXA010000008.1"/>
</dbReference>
<gene>
    <name evidence="3" type="ORF">G3T38_12860</name>
</gene>
<feature type="domain" description="MaoC-like" evidence="2">
    <location>
        <begin position="17"/>
        <end position="132"/>
    </location>
</feature>
<dbReference type="SUPFAM" id="SSF54637">
    <property type="entry name" value="Thioesterase/thiol ester dehydrase-isomerase"/>
    <property type="match status" value="1"/>
</dbReference>
<dbReference type="InterPro" id="IPR029069">
    <property type="entry name" value="HotDog_dom_sf"/>
</dbReference>
<comment type="similarity">
    <text evidence="1">Belongs to the enoyl-CoA hydratase/isomerase family.</text>
</comment>
<dbReference type="InterPro" id="IPR002539">
    <property type="entry name" value="MaoC-like_dom"/>
</dbReference>
<protein>
    <submittedName>
        <fullName evidence="3">MaoC family dehydratase</fullName>
    </submittedName>
</protein>
<comment type="caution">
    <text evidence="3">The sequence shown here is derived from an EMBL/GenBank/DDBJ whole genome shotgun (WGS) entry which is preliminary data.</text>
</comment>
<evidence type="ECO:0000259" key="2">
    <source>
        <dbReference type="Pfam" id="PF01575"/>
    </source>
</evidence>
<accession>A0A6P0HLK0</accession>
<reference evidence="3 4" key="1">
    <citation type="journal article" date="2014" name="Int. J. Syst. Evol. Microbiol.">
        <title>Nocardioides zeae sp. nov., isolated from the stem of Zea mays.</title>
        <authorList>
            <person name="Glaeser S.P."/>
            <person name="McInroy J.A."/>
            <person name="Busse H.J."/>
            <person name="Kampfer P."/>
        </authorList>
    </citation>
    <scope>NUCLEOTIDE SEQUENCE [LARGE SCALE GENOMIC DNA]</scope>
    <source>
        <strain evidence="3 4">JCM 30728</strain>
    </source>
</reference>